<gene>
    <name evidence="2" type="ordered locus">GPOL_c28820</name>
</gene>
<evidence type="ECO:0000313" key="3">
    <source>
        <dbReference type="Proteomes" id="UP000009154"/>
    </source>
</evidence>
<organism evidence="2 3">
    <name type="scientific">Gordonia polyisoprenivorans (strain DSM 44266 / VH2)</name>
    <dbReference type="NCBI Taxonomy" id="1112204"/>
    <lineage>
        <taxon>Bacteria</taxon>
        <taxon>Bacillati</taxon>
        <taxon>Actinomycetota</taxon>
        <taxon>Actinomycetes</taxon>
        <taxon>Mycobacteriales</taxon>
        <taxon>Gordoniaceae</taxon>
        <taxon>Gordonia</taxon>
    </lineage>
</organism>
<proteinExistence type="predicted"/>
<sequence length="180" mass="18787">MGVTVLLTAAVLIFAGCATSVPGAPTVDSAQVSMYRSEQSASTSAARRELAVTLCRQAMSSMVVMVRGYNTFVDRLNAVQSYDRVGDLDDRARASLIAGVDQIRAKVTDAVTADVTGPVNAFLTSSGRLGDAIGRRELVGLNPIADTWTRDKQSVLAVCATYLPTPPGLAPTTTGARPPG</sequence>
<evidence type="ECO:0000256" key="1">
    <source>
        <dbReference type="SAM" id="SignalP"/>
    </source>
</evidence>
<dbReference type="KEGG" id="gpo:GPOL_c28820"/>
<protein>
    <recommendedName>
        <fullName evidence="4">Lipoprotein</fullName>
    </recommendedName>
</protein>
<dbReference type="Proteomes" id="UP000009154">
    <property type="component" value="Chromosome"/>
</dbReference>
<evidence type="ECO:0000313" key="2">
    <source>
        <dbReference type="EMBL" id="AFA73901.1"/>
    </source>
</evidence>
<keyword evidence="3" id="KW-1185">Reference proteome</keyword>
<dbReference type="STRING" id="1112204.GPOL_c28820"/>
<keyword evidence="1" id="KW-0732">Signal</keyword>
<feature type="chain" id="PRO_5038367814" description="Lipoprotein" evidence="1">
    <location>
        <begin position="21"/>
        <end position="180"/>
    </location>
</feature>
<dbReference type="AlphaFoldDB" id="H6MTM6"/>
<reference evidence="2 3" key="1">
    <citation type="journal article" date="2012" name="Appl. Environ. Microbiol.">
        <title>Involvement of two latex-clearing proteins during rubber degradation and insights into the subsequent degradation pathway revealed by the genome sequence of Gordonia polyisoprenivorans strain VH2.</title>
        <authorList>
            <person name="Hiessl S."/>
            <person name="Schuldes J."/>
            <person name="Thurmer A."/>
            <person name="Halbsguth T."/>
            <person name="Broker D."/>
            <person name="Angelov A."/>
            <person name="Liebl W."/>
            <person name="Daniel R."/>
            <person name="Steinbuchel A."/>
        </authorList>
    </citation>
    <scope>NUCLEOTIDE SEQUENCE [LARGE SCALE GENOMIC DNA]</scope>
    <source>
        <strain evidence="3">DSM 44266 / VH2</strain>
    </source>
</reference>
<dbReference type="eggNOG" id="ENOG5033VFG">
    <property type="taxonomic scope" value="Bacteria"/>
</dbReference>
<dbReference type="EMBL" id="CP003119">
    <property type="protein sequence ID" value="AFA73901.1"/>
    <property type="molecule type" value="Genomic_DNA"/>
</dbReference>
<dbReference type="HOGENOM" id="CLU_1382414_0_0_11"/>
<feature type="signal peptide" evidence="1">
    <location>
        <begin position="1"/>
        <end position="20"/>
    </location>
</feature>
<evidence type="ECO:0008006" key="4">
    <source>
        <dbReference type="Google" id="ProtNLM"/>
    </source>
</evidence>
<accession>H6MTM6</accession>
<name>H6MTM6_GORPV</name>